<evidence type="ECO:0000256" key="6">
    <source>
        <dbReference type="ARBA" id="ARBA00022695"/>
    </source>
</evidence>
<evidence type="ECO:0000256" key="5">
    <source>
        <dbReference type="ARBA" id="ARBA00022679"/>
    </source>
</evidence>
<evidence type="ECO:0000256" key="9">
    <source>
        <dbReference type="ARBA" id="ARBA00023027"/>
    </source>
</evidence>
<evidence type="ECO:0000256" key="10">
    <source>
        <dbReference type="ARBA" id="ARBA00048721"/>
    </source>
</evidence>
<dbReference type="NCBIfam" id="TIGR00482">
    <property type="entry name" value="nicotinate (nicotinamide) nucleotide adenylyltransferase"/>
    <property type="match status" value="1"/>
</dbReference>
<evidence type="ECO:0000256" key="4">
    <source>
        <dbReference type="ARBA" id="ARBA00022642"/>
    </source>
</evidence>
<comment type="catalytic activity">
    <reaction evidence="10 11">
        <text>nicotinate beta-D-ribonucleotide + ATP + H(+) = deamido-NAD(+) + diphosphate</text>
        <dbReference type="Rhea" id="RHEA:22860"/>
        <dbReference type="ChEBI" id="CHEBI:15378"/>
        <dbReference type="ChEBI" id="CHEBI:30616"/>
        <dbReference type="ChEBI" id="CHEBI:33019"/>
        <dbReference type="ChEBI" id="CHEBI:57502"/>
        <dbReference type="ChEBI" id="CHEBI:58437"/>
        <dbReference type="EC" id="2.7.7.18"/>
    </reaction>
</comment>
<comment type="similarity">
    <text evidence="3 11">Belongs to the NadD family.</text>
</comment>
<gene>
    <name evidence="11 13" type="primary">nadD</name>
    <name evidence="13" type="ORF">MOP44_05770</name>
</gene>
<dbReference type="CDD" id="cd02165">
    <property type="entry name" value="NMNAT"/>
    <property type="match status" value="1"/>
</dbReference>
<evidence type="ECO:0000256" key="1">
    <source>
        <dbReference type="ARBA" id="ARBA00002324"/>
    </source>
</evidence>
<keyword evidence="6 11" id="KW-0548">Nucleotidyltransferase</keyword>
<keyword evidence="4 11" id="KW-0662">Pyridine nucleotide biosynthesis</keyword>
<dbReference type="PANTHER" id="PTHR39321">
    <property type="entry name" value="NICOTINATE-NUCLEOTIDE ADENYLYLTRANSFERASE-RELATED"/>
    <property type="match status" value="1"/>
</dbReference>
<keyword evidence="5 11" id="KW-0808">Transferase</keyword>
<evidence type="ECO:0000313" key="14">
    <source>
        <dbReference type="Proteomes" id="UP001059380"/>
    </source>
</evidence>
<dbReference type="NCBIfam" id="TIGR00125">
    <property type="entry name" value="cyt_tran_rel"/>
    <property type="match status" value="1"/>
</dbReference>
<accession>A0A9J7BS87</accession>
<name>A0A9J7BS87_9BACT</name>
<dbReference type="EMBL" id="CP093313">
    <property type="protein sequence ID" value="UWZ85447.1"/>
    <property type="molecule type" value="Genomic_DNA"/>
</dbReference>
<dbReference type="PANTHER" id="PTHR39321:SF3">
    <property type="entry name" value="PHOSPHOPANTETHEINE ADENYLYLTRANSFERASE"/>
    <property type="match status" value="1"/>
</dbReference>
<dbReference type="Pfam" id="PF01467">
    <property type="entry name" value="CTP_transf_like"/>
    <property type="match status" value="1"/>
</dbReference>
<keyword evidence="9 11" id="KW-0520">NAD</keyword>
<evidence type="ECO:0000256" key="8">
    <source>
        <dbReference type="ARBA" id="ARBA00022840"/>
    </source>
</evidence>
<keyword evidence="14" id="KW-1185">Reference proteome</keyword>
<reference evidence="13" key="1">
    <citation type="submission" date="2021-04" db="EMBL/GenBank/DDBJ databases">
        <title>Phylogenetic analysis of Acidobacteriaceae.</title>
        <authorList>
            <person name="Qiu L."/>
            <person name="Zhang Q."/>
        </authorList>
    </citation>
    <scope>NUCLEOTIDE SEQUENCE</scope>
    <source>
        <strain evidence="13">DSM 25168</strain>
    </source>
</reference>
<comment type="function">
    <text evidence="1 11">Catalyzes the reversible adenylation of nicotinate mononucleotide (NaMN) to nicotinic acid adenine dinucleotide (NaAD).</text>
</comment>
<dbReference type="InterPro" id="IPR005248">
    <property type="entry name" value="NadD/NMNAT"/>
</dbReference>
<sequence>MAQSGSPAQRGAYFGGSRVAFFGGSFDPPHLGHLAVAHAARAALSIDLVLFAPVGAQPLKPKGSSAPFEDRVAMTELAIADEPAFGISLLDAPNPAGAPNYTLHTLRRLQTEMPGATIFCLVGADSFLSLRHWYGAAEVPFSASLVVASRPGQKLGDLAASIPVGLTVEPSQPPIPSADREIELVSYTVRNAQGRTAALYVLPGLDVEISATEIRAQIKAGRPADPARPLISPAVARYIREHGLYQ</sequence>
<proteinExistence type="inferred from homology"/>
<dbReference type="EC" id="2.7.7.18" evidence="11"/>
<dbReference type="RefSeq" id="WP_260794980.1">
    <property type="nucleotide sequence ID" value="NZ_CP093313.1"/>
</dbReference>
<dbReference type="SUPFAM" id="SSF52374">
    <property type="entry name" value="Nucleotidylyl transferase"/>
    <property type="match status" value="1"/>
</dbReference>
<dbReference type="HAMAP" id="MF_00244">
    <property type="entry name" value="NaMN_adenylyltr"/>
    <property type="match status" value="1"/>
</dbReference>
<comment type="pathway">
    <text evidence="2 11">Cofactor biosynthesis; NAD(+) biosynthesis; deamido-NAD(+) from nicotinate D-ribonucleotide: step 1/1.</text>
</comment>
<dbReference type="Gene3D" id="3.40.50.620">
    <property type="entry name" value="HUPs"/>
    <property type="match status" value="1"/>
</dbReference>
<keyword evidence="8 11" id="KW-0067">ATP-binding</keyword>
<evidence type="ECO:0000256" key="2">
    <source>
        <dbReference type="ARBA" id="ARBA00005019"/>
    </source>
</evidence>
<dbReference type="Proteomes" id="UP001059380">
    <property type="component" value="Chromosome"/>
</dbReference>
<dbReference type="KEGG" id="orp:MOP44_05770"/>
<dbReference type="GO" id="GO:0004515">
    <property type="term" value="F:nicotinate-nucleotide adenylyltransferase activity"/>
    <property type="evidence" value="ECO:0007669"/>
    <property type="project" value="UniProtKB-UniRule"/>
</dbReference>
<evidence type="ECO:0000313" key="13">
    <source>
        <dbReference type="EMBL" id="UWZ85447.1"/>
    </source>
</evidence>
<dbReference type="InterPro" id="IPR004821">
    <property type="entry name" value="Cyt_trans-like"/>
</dbReference>
<dbReference type="GO" id="GO:0009435">
    <property type="term" value="P:NAD+ biosynthetic process"/>
    <property type="evidence" value="ECO:0007669"/>
    <property type="project" value="UniProtKB-UniRule"/>
</dbReference>
<dbReference type="AlphaFoldDB" id="A0A9J7BS87"/>
<evidence type="ECO:0000256" key="11">
    <source>
        <dbReference type="HAMAP-Rule" id="MF_00244"/>
    </source>
</evidence>
<keyword evidence="7 11" id="KW-0547">Nucleotide-binding</keyword>
<evidence type="ECO:0000256" key="3">
    <source>
        <dbReference type="ARBA" id="ARBA00009014"/>
    </source>
</evidence>
<dbReference type="GO" id="GO:0005524">
    <property type="term" value="F:ATP binding"/>
    <property type="evidence" value="ECO:0007669"/>
    <property type="project" value="UniProtKB-KW"/>
</dbReference>
<dbReference type="InterPro" id="IPR014729">
    <property type="entry name" value="Rossmann-like_a/b/a_fold"/>
</dbReference>
<evidence type="ECO:0000256" key="7">
    <source>
        <dbReference type="ARBA" id="ARBA00022741"/>
    </source>
</evidence>
<feature type="domain" description="Cytidyltransferase-like" evidence="12">
    <location>
        <begin position="21"/>
        <end position="216"/>
    </location>
</feature>
<evidence type="ECO:0000259" key="12">
    <source>
        <dbReference type="Pfam" id="PF01467"/>
    </source>
</evidence>
<organism evidence="13 14">
    <name type="scientific">Occallatibacter riparius</name>
    <dbReference type="NCBI Taxonomy" id="1002689"/>
    <lineage>
        <taxon>Bacteria</taxon>
        <taxon>Pseudomonadati</taxon>
        <taxon>Acidobacteriota</taxon>
        <taxon>Terriglobia</taxon>
        <taxon>Terriglobales</taxon>
        <taxon>Acidobacteriaceae</taxon>
        <taxon>Occallatibacter</taxon>
    </lineage>
</organism>
<protein>
    <recommendedName>
        <fullName evidence="11">Probable nicotinate-nucleotide adenylyltransferase</fullName>
        <ecNumber evidence="11">2.7.7.18</ecNumber>
    </recommendedName>
    <alternativeName>
        <fullName evidence="11">Deamido-NAD(+) diphosphorylase</fullName>
    </alternativeName>
    <alternativeName>
        <fullName evidence="11">Deamido-NAD(+) pyrophosphorylase</fullName>
    </alternativeName>
    <alternativeName>
        <fullName evidence="11">Nicotinate mononucleotide adenylyltransferase</fullName>
        <shortName evidence="11">NaMN adenylyltransferase</shortName>
    </alternativeName>
</protein>